<dbReference type="EMBL" id="ML742242">
    <property type="protein sequence ID" value="KAE8146791.1"/>
    <property type="molecule type" value="Genomic_DNA"/>
</dbReference>
<keyword evidence="5" id="KW-0723">Serine/threonine-protein kinase</keyword>
<dbReference type="InterPro" id="IPR000719">
    <property type="entry name" value="Prot_kinase_dom"/>
</dbReference>
<keyword evidence="6" id="KW-1185">Reference proteome</keyword>
<keyword evidence="5" id="KW-0808">Transferase</keyword>
<protein>
    <submittedName>
        <fullName evidence="5">Serine/threonine protein kinase</fullName>
    </submittedName>
</protein>
<dbReference type="AlphaFoldDB" id="A0A5N6TL23"/>
<dbReference type="SUPFAM" id="SSF56112">
    <property type="entry name" value="Protein kinase-like (PK-like)"/>
    <property type="match status" value="1"/>
</dbReference>
<dbReference type="OrthoDB" id="5979581at2759"/>
<dbReference type="PANTHER" id="PTHR45832">
    <property type="entry name" value="SERINE/THREONINE-PROTEIN KINASE SAMKA-RELATED-RELATED"/>
    <property type="match status" value="1"/>
</dbReference>
<dbReference type="GO" id="GO:0005524">
    <property type="term" value="F:ATP binding"/>
    <property type="evidence" value="ECO:0007669"/>
    <property type="project" value="UniProtKB-KW"/>
</dbReference>
<proteinExistence type="inferred from homology"/>
<dbReference type="Gene3D" id="1.10.510.10">
    <property type="entry name" value="Transferase(Phosphotransferase) domain 1"/>
    <property type="match status" value="1"/>
</dbReference>
<accession>A0A5N6TL23</accession>
<evidence type="ECO:0000256" key="3">
    <source>
        <dbReference type="ARBA" id="ARBA00022840"/>
    </source>
</evidence>
<evidence type="ECO:0000256" key="2">
    <source>
        <dbReference type="ARBA" id="ARBA00022741"/>
    </source>
</evidence>
<organism evidence="5 6">
    <name type="scientific">Aspergillus avenaceus</name>
    <dbReference type="NCBI Taxonomy" id="36643"/>
    <lineage>
        <taxon>Eukaryota</taxon>
        <taxon>Fungi</taxon>
        <taxon>Dikarya</taxon>
        <taxon>Ascomycota</taxon>
        <taxon>Pezizomycotina</taxon>
        <taxon>Eurotiomycetes</taxon>
        <taxon>Eurotiomycetidae</taxon>
        <taxon>Eurotiales</taxon>
        <taxon>Aspergillaceae</taxon>
        <taxon>Aspergillus</taxon>
        <taxon>Aspergillus subgen. Circumdati</taxon>
    </lineage>
</organism>
<reference evidence="5 6" key="1">
    <citation type="submission" date="2019-04" db="EMBL/GenBank/DDBJ databases">
        <title>Friends and foes A comparative genomics study of 23 Aspergillus species from section Flavi.</title>
        <authorList>
            <consortium name="DOE Joint Genome Institute"/>
            <person name="Kjaerbolling I."/>
            <person name="Vesth T."/>
            <person name="Frisvad J.C."/>
            <person name="Nybo J.L."/>
            <person name="Theobald S."/>
            <person name="Kildgaard S."/>
            <person name="Isbrandt T."/>
            <person name="Kuo A."/>
            <person name="Sato A."/>
            <person name="Lyhne E.K."/>
            <person name="Kogle M.E."/>
            <person name="Wiebenga A."/>
            <person name="Kun R.S."/>
            <person name="Lubbers R.J."/>
            <person name="Makela M.R."/>
            <person name="Barry K."/>
            <person name="Chovatia M."/>
            <person name="Clum A."/>
            <person name="Daum C."/>
            <person name="Haridas S."/>
            <person name="He G."/>
            <person name="LaButti K."/>
            <person name="Lipzen A."/>
            <person name="Mondo S."/>
            <person name="Riley R."/>
            <person name="Salamov A."/>
            <person name="Simmons B.A."/>
            <person name="Magnuson J.K."/>
            <person name="Henrissat B."/>
            <person name="Mortensen U.H."/>
            <person name="Larsen T.O."/>
            <person name="Devries R.P."/>
            <person name="Grigoriev I.V."/>
            <person name="Machida M."/>
            <person name="Baker S.E."/>
            <person name="Andersen M.R."/>
        </authorList>
    </citation>
    <scope>NUCLEOTIDE SEQUENCE [LARGE SCALE GENOMIC DNA]</scope>
    <source>
        <strain evidence="5 6">IBT 18842</strain>
    </source>
</reference>
<dbReference type="InterPro" id="IPR008271">
    <property type="entry name" value="Ser/Thr_kinase_AS"/>
</dbReference>
<keyword evidence="2" id="KW-0547">Nucleotide-binding</keyword>
<name>A0A5N6TL23_ASPAV</name>
<dbReference type="SMART" id="SM00220">
    <property type="entry name" value="S_TKc"/>
    <property type="match status" value="1"/>
</dbReference>
<keyword evidence="5" id="KW-0418">Kinase</keyword>
<dbReference type="Proteomes" id="UP000325780">
    <property type="component" value="Unassembled WGS sequence"/>
</dbReference>
<feature type="domain" description="Protein kinase" evidence="4">
    <location>
        <begin position="1"/>
        <end position="309"/>
    </location>
</feature>
<evidence type="ECO:0000313" key="5">
    <source>
        <dbReference type="EMBL" id="KAE8146791.1"/>
    </source>
</evidence>
<dbReference type="GO" id="GO:0004674">
    <property type="term" value="F:protein serine/threonine kinase activity"/>
    <property type="evidence" value="ECO:0007669"/>
    <property type="project" value="UniProtKB-KW"/>
</dbReference>
<dbReference type="PANTHER" id="PTHR45832:SF22">
    <property type="entry name" value="SERINE_THREONINE-PROTEIN KINASE SAMKA-RELATED"/>
    <property type="match status" value="1"/>
</dbReference>
<keyword evidence="3" id="KW-0067">ATP-binding</keyword>
<dbReference type="PROSITE" id="PS50011">
    <property type="entry name" value="PROTEIN_KINASE_DOM"/>
    <property type="match status" value="1"/>
</dbReference>
<sequence>MNTLLKVGQSLQGRRSMYNVTKQLHKSVWLARNDTGKPVLVKCTHQARITNERNVLKEFQSQTNCLRRLVDEIEEPANPPAIVLQHLDDDLSNASATQRLTTTEIKYVSKRILQALAVLHERGYVHTDVKLDNVLVNYGSISDGNRFTDVQLADLGNTVHVESKFCQDRDLIGAPLWRSPEAQLGLQWGPATDLWSFGTLVISLIWGKNFFIFKPNVPLEHDEYVLKILAKYHVYFGPYPPSYSDLADDETLAILSYIMDSVSPTDLRPFTNASKKEISTDDKEFILRIMKLDPRDRPTAKELLDDEWFNS</sequence>
<comment type="similarity">
    <text evidence="1">Belongs to the protein kinase superfamily. STE Ser/Thr protein kinase family. STE20 subfamily.</text>
</comment>
<evidence type="ECO:0000259" key="4">
    <source>
        <dbReference type="PROSITE" id="PS50011"/>
    </source>
</evidence>
<dbReference type="PROSITE" id="PS00108">
    <property type="entry name" value="PROTEIN_KINASE_ST"/>
    <property type="match status" value="1"/>
</dbReference>
<gene>
    <name evidence="5" type="ORF">BDV25DRAFT_169613</name>
</gene>
<evidence type="ECO:0000313" key="6">
    <source>
        <dbReference type="Proteomes" id="UP000325780"/>
    </source>
</evidence>
<dbReference type="Pfam" id="PF00069">
    <property type="entry name" value="Pkinase"/>
    <property type="match status" value="1"/>
</dbReference>
<dbReference type="InterPro" id="IPR051931">
    <property type="entry name" value="PAK3-like"/>
</dbReference>
<evidence type="ECO:0000256" key="1">
    <source>
        <dbReference type="ARBA" id="ARBA00008874"/>
    </source>
</evidence>
<dbReference type="InterPro" id="IPR011009">
    <property type="entry name" value="Kinase-like_dom_sf"/>
</dbReference>